<comment type="caution">
    <text evidence="1">The sequence shown here is derived from an EMBL/GenBank/DDBJ whole genome shotgun (WGS) entry which is preliminary data.</text>
</comment>
<accession>A0A9W4U2W1</accession>
<sequence length="150" mass="16280">MLEIDQKQALLLARIQVRNCAHVYTVQHVLGTACVASEGGCIAVAAVSGLDECRLPVHLLLEGKYGFVRPVCFSAVHAIELVLLFSSIDESFEHNHTSPCSMDAAWGNAQKQTSITSTDKGWLLGRFTTRELGQALGSVSRAIGGWLQQR</sequence>
<evidence type="ECO:0000313" key="1">
    <source>
        <dbReference type="EMBL" id="CAI6235301.1"/>
    </source>
</evidence>
<dbReference type="PROSITE" id="PS51257">
    <property type="entry name" value="PROKAR_LIPOPROTEIN"/>
    <property type="match status" value="1"/>
</dbReference>
<organism evidence="1 2">
    <name type="scientific">Periconia digitata</name>
    <dbReference type="NCBI Taxonomy" id="1303443"/>
    <lineage>
        <taxon>Eukaryota</taxon>
        <taxon>Fungi</taxon>
        <taxon>Dikarya</taxon>
        <taxon>Ascomycota</taxon>
        <taxon>Pezizomycotina</taxon>
        <taxon>Dothideomycetes</taxon>
        <taxon>Pleosporomycetidae</taxon>
        <taxon>Pleosporales</taxon>
        <taxon>Massarineae</taxon>
        <taxon>Periconiaceae</taxon>
        <taxon>Periconia</taxon>
    </lineage>
</organism>
<dbReference type="Proteomes" id="UP001152607">
    <property type="component" value="Unassembled WGS sequence"/>
</dbReference>
<proteinExistence type="predicted"/>
<protein>
    <submittedName>
        <fullName evidence="1">Uncharacterized protein</fullName>
    </submittedName>
</protein>
<dbReference type="EMBL" id="CAOQHR010000001">
    <property type="protein sequence ID" value="CAI6235301.1"/>
    <property type="molecule type" value="Genomic_DNA"/>
</dbReference>
<dbReference type="AlphaFoldDB" id="A0A9W4U2W1"/>
<keyword evidence="2" id="KW-1185">Reference proteome</keyword>
<reference evidence="1" key="1">
    <citation type="submission" date="2023-01" db="EMBL/GenBank/DDBJ databases">
        <authorList>
            <person name="Van Ghelder C."/>
            <person name="Rancurel C."/>
        </authorList>
    </citation>
    <scope>NUCLEOTIDE SEQUENCE</scope>
    <source>
        <strain evidence="1">CNCM I-4278</strain>
    </source>
</reference>
<gene>
    <name evidence="1" type="ORF">PDIGIT_LOCUS376</name>
</gene>
<name>A0A9W4U2W1_9PLEO</name>
<evidence type="ECO:0000313" key="2">
    <source>
        <dbReference type="Proteomes" id="UP001152607"/>
    </source>
</evidence>